<dbReference type="AlphaFoldDB" id="A0A5N7B102"/>
<dbReference type="EMBL" id="ML736254">
    <property type="protein sequence ID" value="KAE8375714.1"/>
    <property type="molecule type" value="Genomic_DNA"/>
</dbReference>
<dbReference type="OrthoDB" id="5316007at2759"/>
<dbReference type="InterPro" id="IPR052479">
    <property type="entry name" value="GPI-anchor_Adhesion_Reg"/>
</dbReference>
<dbReference type="PANTHER" id="PTHR35185:SF1">
    <property type="entry name" value="UPF0619 GPI-ANCHORED MEMBRANE PROTEIN C1322.10"/>
    <property type="match status" value="1"/>
</dbReference>
<evidence type="ECO:0000313" key="5">
    <source>
        <dbReference type="Proteomes" id="UP000326198"/>
    </source>
</evidence>
<feature type="domain" description="Yeast cell wall synthesis Kre9/Knh1-like N-terminal" evidence="3">
    <location>
        <begin position="22"/>
        <end position="114"/>
    </location>
</feature>
<evidence type="ECO:0000256" key="1">
    <source>
        <dbReference type="ARBA" id="ARBA00022729"/>
    </source>
</evidence>
<dbReference type="InterPro" id="IPR018466">
    <property type="entry name" value="Kre9/Knh1-like_N"/>
</dbReference>
<feature type="signal peptide" evidence="2">
    <location>
        <begin position="1"/>
        <end position="17"/>
    </location>
</feature>
<reference evidence="4 5" key="1">
    <citation type="submission" date="2019-04" db="EMBL/GenBank/DDBJ databases">
        <title>Friends and foes A comparative genomics studyof 23 Aspergillus species from section Flavi.</title>
        <authorList>
            <consortium name="DOE Joint Genome Institute"/>
            <person name="Kjaerbolling I."/>
            <person name="Vesth T."/>
            <person name="Frisvad J.C."/>
            <person name="Nybo J.L."/>
            <person name="Theobald S."/>
            <person name="Kildgaard S."/>
            <person name="Isbrandt T."/>
            <person name="Kuo A."/>
            <person name="Sato A."/>
            <person name="Lyhne E.K."/>
            <person name="Kogle M.E."/>
            <person name="Wiebenga A."/>
            <person name="Kun R.S."/>
            <person name="Lubbers R.J."/>
            <person name="Makela M.R."/>
            <person name="Barry K."/>
            <person name="Chovatia M."/>
            <person name="Clum A."/>
            <person name="Daum C."/>
            <person name="Haridas S."/>
            <person name="He G."/>
            <person name="LaButti K."/>
            <person name="Lipzen A."/>
            <person name="Mondo S."/>
            <person name="Riley R."/>
            <person name="Salamov A."/>
            <person name="Simmons B.A."/>
            <person name="Magnuson J.K."/>
            <person name="Henrissat B."/>
            <person name="Mortensen U.H."/>
            <person name="Larsen T.O."/>
            <person name="Devries R.P."/>
            <person name="Grigoriev I.V."/>
            <person name="Machida M."/>
            <person name="Baker S.E."/>
            <person name="Andersen M.R."/>
        </authorList>
    </citation>
    <scope>NUCLEOTIDE SEQUENCE [LARGE SCALE GENOMIC DNA]</scope>
    <source>
        <strain evidence="4 5">IBT 29228</strain>
    </source>
</reference>
<accession>A0A5N7B102</accession>
<dbReference type="Pfam" id="PF10342">
    <property type="entry name" value="Kre9_KNH"/>
    <property type="match status" value="1"/>
</dbReference>
<dbReference type="PANTHER" id="PTHR35185">
    <property type="entry name" value="SERINE/THREONINE-RICH PROTEIN ADG2-RELATED"/>
    <property type="match status" value="1"/>
</dbReference>
<protein>
    <submittedName>
        <fullName evidence="4">Ser-Thr-rich glycosyl-phosphatidyl-inositol-anchored membrane family-domain-containing protein</fullName>
    </submittedName>
</protein>
<keyword evidence="5" id="KW-1185">Reference proteome</keyword>
<sequence>MRFILACLATFVSSTAAYQISTPASGDKVSIQAGTTITWTAVDTDPLSFDLWLVNMAHWPNYAKMIARGIKRDDRSYPIRGVPDVPLGDGYQFNFVRPNGDVKAPLAQSTQFSVTKGTF</sequence>
<gene>
    <name evidence="4" type="ORF">BDV26DRAFT_294724</name>
</gene>
<dbReference type="Proteomes" id="UP000326198">
    <property type="component" value="Unassembled WGS sequence"/>
</dbReference>
<proteinExistence type="predicted"/>
<feature type="chain" id="PRO_5024842233" evidence="2">
    <location>
        <begin position="18"/>
        <end position="119"/>
    </location>
</feature>
<name>A0A5N7B102_9EURO</name>
<organism evidence="4 5">
    <name type="scientific">Aspergillus bertholletiae</name>
    <dbReference type="NCBI Taxonomy" id="1226010"/>
    <lineage>
        <taxon>Eukaryota</taxon>
        <taxon>Fungi</taxon>
        <taxon>Dikarya</taxon>
        <taxon>Ascomycota</taxon>
        <taxon>Pezizomycotina</taxon>
        <taxon>Eurotiomycetes</taxon>
        <taxon>Eurotiomycetidae</taxon>
        <taxon>Eurotiales</taxon>
        <taxon>Aspergillaceae</taxon>
        <taxon>Aspergillus</taxon>
        <taxon>Aspergillus subgen. Circumdati</taxon>
    </lineage>
</organism>
<evidence type="ECO:0000259" key="3">
    <source>
        <dbReference type="Pfam" id="PF10342"/>
    </source>
</evidence>
<evidence type="ECO:0000256" key="2">
    <source>
        <dbReference type="SAM" id="SignalP"/>
    </source>
</evidence>
<evidence type="ECO:0000313" key="4">
    <source>
        <dbReference type="EMBL" id="KAE8375714.1"/>
    </source>
</evidence>
<keyword evidence="1 2" id="KW-0732">Signal</keyword>